<proteinExistence type="predicted"/>
<keyword evidence="3" id="KW-1185">Reference proteome</keyword>
<protein>
    <submittedName>
        <fullName evidence="2">Uncharacterized protein</fullName>
    </submittedName>
</protein>
<dbReference type="EMBL" id="JMIY01000007">
    <property type="protein sequence ID" value="KCZ70866.1"/>
    <property type="molecule type" value="Genomic_DNA"/>
</dbReference>
<evidence type="ECO:0000313" key="2">
    <source>
        <dbReference type="EMBL" id="KCZ70866.1"/>
    </source>
</evidence>
<sequence length="69" mass="7651">MNWLIFALIGTASFAATGILDKFILNRYIENSAAYLVALIIIQQIFAILILIFKFAAAILVVIGMYIIT</sequence>
<feature type="transmembrane region" description="Helical" evidence="1">
    <location>
        <begin position="35"/>
        <end position="68"/>
    </location>
</feature>
<gene>
    <name evidence="2" type="ORF">ANME2D_02891</name>
</gene>
<evidence type="ECO:0000313" key="3">
    <source>
        <dbReference type="Proteomes" id="UP000027153"/>
    </source>
</evidence>
<evidence type="ECO:0000256" key="1">
    <source>
        <dbReference type="SAM" id="Phobius"/>
    </source>
</evidence>
<dbReference type="RefSeq" id="WP_048092838.1">
    <property type="nucleotide sequence ID" value="NZ_JMIY01000007.1"/>
</dbReference>
<accession>A0A062UV17</accession>
<dbReference type="AlphaFoldDB" id="A0A062UV17"/>
<keyword evidence="1" id="KW-0472">Membrane</keyword>
<keyword evidence="1" id="KW-1133">Transmembrane helix</keyword>
<dbReference type="Proteomes" id="UP000027153">
    <property type="component" value="Unassembled WGS sequence"/>
</dbReference>
<organism evidence="2 3">
    <name type="scientific">Candidatus Methanoperedens nitratireducens</name>
    <dbReference type="NCBI Taxonomy" id="1392998"/>
    <lineage>
        <taxon>Archaea</taxon>
        <taxon>Methanobacteriati</taxon>
        <taxon>Methanobacteriota</taxon>
        <taxon>Stenosarchaea group</taxon>
        <taxon>Methanomicrobia</taxon>
        <taxon>Methanosarcinales</taxon>
        <taxon>ANME-2 cluster</taxon>
        <taxon>Candidatus Methanoperedentaceae</taxon>
        <taxon>Candidatus Methanoperedens</taxon>
    </lineage>
</organism>
<keyword evidence="1" id="KW-0812">Transmembrane</keyword>
<comment type="caution">
    <text evidence="2">The sequence shown here is derived from an EMBL/GenBank/DDBJ whole genome shotgun (WGS) entry which is preliminary data.</text>
</comment>
<reference evidence="2 3" key="1">
    <citation type="journal article" date="2013" name="Nature">
        <title>Anaerobic oxidation of methane coupled to nitrate reduction in a novel archaeal lineage.</title>
        <authorList>
            <person name="Haroon M.F."/>
            <person name="Hu S."/>
            <person name="Shi Y."/>
            <person name="Imelfort M."/>
            <person name="Keller J."/>
            <person name="Hugenholtz P."/>
            <person name="Yuan Z."/>
            <person name="Tyson G.W."/>
        </authorList>
    </citation>
    <scope>NUCLEOTIDE SEQUENCE [LARGE SCALE GENOMIC DNA]</scope>
    <source>
        <strain evidence="2 3">ANME-2d</strain>
    </source>
</reference>
<name>A0A062UV17_9EURY</name>